<evidence type="ECO:0000313" key="3">
    <source>
        <dbReference type="EMBL" id="RKP47718.1"/>
    </source>
</evidence>
<dbReference type="RefSeq" id="WP_121089516.1">
    <property type="nucleotide sequence ID" value="NZ_RBZU01000012.1"/>
</dbReference>
<feature type="signal peptide" evidence="2">
    <location>
        <begin position="1"/>
        <end position="29"/>
    </location>
</feature>
<dbReference type="AlphaFoldDB" id="A0A494XAY4"/>
<name>A0A494XAY4_9BURK</name>
<feature type="region of interest" description="Disordered" evidence="1">
    <location>
        <begin position="77"/>
        <end position="98"/>
    </location>
</feature>
<dbReference type="OrthoDB" id="9035771at2"/>
<evidence type="ECO:0000256" key="2">
    <source>
        <dbReference type="SAM" id="SignalP"/>
    </source>
</evidence>
<evidence type="ECO:0008006" key="5">
    <source>
        <dbReference type="Google" id="ProtNLM"/>
    </source>
</evidence>
<proteinExistence type="predicted"/>
<evidence type="ECO:0000256" key="1">
    <source>
        <dbReference type="SAM" id="MobiDB-lite"/>
    </source>
</evidence>
<reference evidence="3 4" key="1">
    <citation type="submission" date="2018-10" db="EMBL/GenBank/DDBJ databases">
        <title>Robbsia sp. DHC34, isolated from soil.</title>
        <authorList>
            <person name="Gao Z.-H."/>
            <person name="Qiu L.-H."/>
        </authorList>
    </citation>
    <scope>NUCLEOTIDE SEQUENCE [LARGE SCALE GENOMIC DNA]</scope>
    <source>
        <strain evidence="3 4">DHC34</strain>
    </source>
</reference>
<comment type="caution">
    <text evidence="3">The sequence shown here is derived from an EMBL/GenBank/DDBJ whole genome shotgun (WGS) entry which is preliminary data.</text>
</comment>
<evidence type="ECO:0000313" key="4">
    <source>
        <dbReference type="Proteomes" id="UP000270342"/>
    </source>
</evidence>
<keyword evidence="2" id="KW-0732">Signal</keyword>
<organism evidence="3 4">
    <name type="scientific">Pararobbsia silviterrae</name>
    <dbReference type="NCBI Taxonomy" id="1792498"/>
    <lineage>
        <taxon>Bacteria</taxon>
        <taxon>Pseudomonadati</taxon>
        <taxon>Pseudomonadota</taxon>
        <taxon>Betaproteobacteria</taxon>
        <taxon>Burkholderiales</taxon>
        <taxon>Burkholderiaceae</taxon>
        <taxon>Pararobbsia</taxon>
    </lineage>
</organism>
<gene>
    <name evidence="3" type="ORF">D7S86_22385</name>
</gene>
<sequence length="98" mass="10962">MKTMKKIPRVLIATFVAGAALAATGSAFAQVDRIVISDAPAVQYGAPQMVPVGISISIGWHGDRYWDGHRYWAHDDWMRHHPHDPGPRGHDHDDHHDH</sequence>
<dbReference type="Proteomes" id="UP000270342">
    <property type="component" value="Unassembled WGS sequence"/>
</dbReference>
<keyword evidence="4" id="KW-1185">Reference proteome</keyword>
<protein>
    <recommendedName>
        <fullName evidence="5">DUF2502 domain-containing protein</fullName>
    </recommendedName>
</protein>
<accession>A0A494XAY4</accession>
<feature type="chain" id="PRO_5019727566" description="DUF2502 domain-containing protein" evidence="2">
    <location>
        <begin position="30"/>
        <end position="98"/>
    </location>
</feature>
<dbReference type="EMBL" id="RBZU01000012">
    <property type="protein sequence ID" value="RKP47718.1"/>
    <property type="molecule type" value="Genomic_DNA"/>
</dbReference>